<sequence length="125" mass="13821">MSDWSAMSRENENANCCWVSQGCQQGKNEPRPHKTTQSGWKMIALIHAMIYCTLGSDSSKKRRREATKRSTEDNTGGMTSALHILGVLEQAKKKINLPSFVPSRRLEVRLNGSLWATDGTGILGA</sequence>
<evidence type="ECO:0000313" key="2">
    <source>
        <dbReference type="EMBL" id="CAE0813427.1"/>
    </source>
</evidence>
<proteinExistence type="predicted"/>
<feature type="region of interest" description="Disordered" evidence="1">
    <location>
        <begin position="58"/>
        <end position="77"/>
    </location>
</feature>
<dbReference type="AlphaFoldDB" id="A0A7S4D2Z7"/>
<organism evidence="2">
    <name type="scientific">Eutreptiella gymnastica</name>
    <dbReference type="NCBI Taxonomy" id="73025"/>
    <lineage>
        <taxon>Eukaryota</taxon>
        <taxon>Discoba</taxon>
        <taxon>Euglenozoa</taxon>
        <taxon>Euglenida</taxon>
        <taxon>Spirocuta</taxon>
        <taxon>Euglenophyceae</taxon>
        <taxon>Eutreptiales</taxon>
        <taxon>Eutreptiaceae</taxon>
        <taxon>Eutreptiella</taxon>
    </lineage>
</organism>
<reference evidence="2" key="1">
    <citation type="submission" date="2021-01" db="EMBL/GenBank/DDBJ databases">
        <authorList>
            <person name="Corre E."/>
            <person name="Pelletier E."/>
            <person name="Niang G."/>
            <person name="Scheremetjew M."/>
            <person name="Finn R."/>
            <person name="Kale V."/>
            <person name="Holt S."/>
            <person name="Cochrane G."/>
            <person name="Meng A."/>
            <person name="Brown T."/>
            <person name="Cohen L."/>
        </authorList>
    </citation>
    <scope>NUCLEOTIDE SEQUENCE</scope>
    <source>
        <strain evidence="2">CCMP1594</strain>
    </source>
</reference>
<evidence type="ECO:0000256" key="1">
    <source>
        <dbReference type="SAM" id="MobiDB-lite"/>
    </source>
</evidence>
<accession>A0A7S4D2Z7</accession>
<protein>
    <submittedName>
        <fullName evidence="2">Uncharacterized protein</fullName>
    </submittedName>
</protein>
<name>A0A7S4D2Z7_9EUGL</name>
<gene>
    <name evidence="2" type="ORF">EGYM00163_LOCUS24578</name>
</gene>
<dbReference type="EMBL" id="HBJA01069899">
    <property type="protein sequence ID" value="CAE0813427.1"/>
    <property type="molecule type" value="Transcribed_RNA"/>
</dbReference>